<keyword evidence="3" id="KW-1185">Reference proteome</keyword>
<comment type="caution">
    <text evidence="2">The sequence shown here is derived from an EMBL/GenBank/DDBJ whole genome shotgun (WGS) entry which is preliminary data.</text>
</comment>
<feature type="domain" description="Cupin type-2" evidence="1">
    <location>
        <begin position="33"/>
        <end position="97"/>
    </location>
</feature>
<dbReference type="InterPro" id="IPR013096">
    <property type="entry name" value="Cupin_2"/>
</dbReference>
<dbReference type="OrthoDB" id="9798709at2"/>
<gene>
    <name evidence="2" type="ORF">CBY09_14300</name>
</gene>
<dbReference type="AlphaFoldDB" id="A0A235EK40"/>
<reference evidence="2 3" key="1">
    <citation type="submission" date="2017-07" db="EMBL/GenBank/DDBJ databases">
        <title>Acidovorax KNDSW TSA 6 genome sequence and assembly.</title>
        <authorList>
            <person name="Mayilraj S."/>
        </authorList>
    </citation>
    <scope>NUCLEOTIDE SEQUENCE [LARGE SCALE GENOMIC DNA]</scope>
    <source>
        <strain evidence="2 3">KNDSW-TSA6</strain>
    </source>
</reference>
<dbReference type="RefSeq" id="WP_094290288.1">
    <property type="nucleotide sequence ID" value="NZ_JAMXHW010000006.1"/>
</dbReference>
<dbReference type="InterPro" id="IPR011051">
    <property type="entry name" value="RmlC_Cupin_sf"/>
</dbReference>
<dbReference type="InterPro" id="IPR014710">
    <property type="entry name" value="RmlC-like_jellyroll"/>
</dbReference>
<dbReference type="Proteomes" id="UP000215441">
    <property type="component" value="Unassembled WGS sequence"/>
</dbReference>
<dbReference type="EMBL" id="NOIG01000009">
    <property type="protein sequence ID" value="OYD49394.1"/>
    <property type="molecule type" value="Genomic_DNA"/>
</dbReference>
<accession>A0A235EK40</accession>
<evidence type="ECO:0000313" key="2">
    <source>
        <dbReference type="EMBL" id="OYD49394.1"/>
    </source>
</evidence>
<organism evidence="2 3">
    <name type="scientific">Acidovorax kalamii</name>
    <dbReference type="NCBI Taxonomy" id="2004485"/>
    <lineage>
        <taxon>Bacteria</taxon>
        <taxon>Pseudomonadati</taxon>
        <taxon>Pseudomonadota</taxon>
        <taxon>Betaproteobacteria</taxon>
        <taxon>Burkholderiales</taxon>
        <taxon>Comamonadaceae</taxon>
        <taxon>Acidovorax</taxon>
    </lineage>
</organism>
<dbReference type="Gene3D" id="2.60.120.10">
    <property type="entry name" value="Jelly Rolls"/>
    <property type="match status" value="1"/>
</dbReference>
<dbReference type="SUPFAM" id="SSF51182">
    <property type="entry name" value="RmlC-like cupins"/>
    <property type="match status" value="1"/>
</dbReference>
<evidence type="ECO:0000259" key="1">
    <source>
        <dbReference type="Pfam" id="PF07883"/>
    </source>
</evidence>
<protein>
    <submittedName>
        <fullName evidence="2">Cupin</fullName>
    </submittedName>
</protein>
<proteinExistence type="predicted"/>
<evidence type="ECO:0000313" key="3">
    <source>
        <dbReference type="Proteomes" id="UP000215441"/>
    </source>
</evidence>
<sequence>MHTSVERGLRQLPGPDGERFAALMAHGSMRTELYAPRGHDPQQPHAQDELYFIQCGQGEFVQGDTRRRFQAGDAFFVPAGQVHRFEHFSDDFVTWVVFWGPSGGERE</sequence>
<name>A0A235EK40_9BURK</name>
<dbReference type="Pfam" id="PF07883">
    <property type="entry name" value="Cupin_2"/>
    <property type="match status" value="1"/>
</dbReference>